<evidence type="ECO:0000313" key="6">
    <source>
        <dbReference type="Proteomes" id="UP000183615"/>
    </source>
</evidence>
<dbReference type="Pfam" id="PF01172">
    <property type="entry name" value="SBDS_N"/>
    <property type="match status" value="1"/>
</dbReference>
<dbReference type="Pfam" id="PF20268">
    <property type="entry name" value="SBDS_C"/>
    <property type="match status" value="1"/>
</dbReference>
<comment type="similarity">
    <text evidence="1">Belongs to the SDO1/SBDS family.</text>
</comment>
<protein>
    <submittedName>
        <fullName evidence="5">rRNA metabolism protein</fullName>
    </submittedName>
</protein>
<evidence type="ECO:0000259" key="2">
    <source>
        <dbReference type="Pfam" id="PF01172"/>
    </source>
</evidence>
<dbReference type="InterPro" id="IPR039100">
    <property type="entry name" value="Sdo1/SBDS-like"/>
</dbReference>
<gene>
    <name evidence="5" type="ORF">BET99_01045</name>
</gene>
<dbReference type="Gene3D" id="3.30.70.240">
    <property type="match status" value="1"/>
</dbReference>
<dbReference type="PANTHER" id="PTHR10927:SF4">
    <property type="entry name" value="RIBOSOME MATURATION PROTEIN SDO1 HOMOLOG"/>
    <property type="match status" value="1"/>
</dbReference>
<dbReference type="SUPFAM" id="SSF89895">
    <property type="entry name" value="FYSH domain"/>
    <property type="match status" value="1"/>
</dbReference>
<reference evidence="5 6" key="1">
    <citation type="submission" date="2016-08" db="EMBL/GenBank/DDBJ databases">
        <title>New Insights into Marine Group III Euryarchaeota, from dark to light.</title>
        <authorList>
            <person name="Haro-Moreno J.M."/>
            <person name="Rodriguez-Valera F."/>
            <person name="Lopez-Garcia P."/>
            <person name="Moreira D."/>
            <person name="Martin-Cuadrado A.B."/>
        </authorList>
    </citation>
    <scope>NUCLEOTIDE SEQUENCE [LARGE SCALE GENOMIC DNA]</scope>
    <source>
        <strain evidence="5">CG-Epi2</strain>
    </source>
</reference>
<dbReference type="Pfam" id="PF09377">
    <property type="entry name" value="SBDS_domain_II"/>
    <property type="match status" value="1"/>
</dbReference>
<name>A0A1J5U022_9ARCH</name>
<accession>A0A1J5U022</accession>
<comment type="caution">
    <text evidence="5">The sequence shown here is derived from an EMBL/GenBank/DDBJ whole genome shotgun (WGS) entry which is preliminary data.</text>
</comment>
<evidence type="ECO:0000259" key="4">
    <source>
        <dbReference type="Pfam" id="PF20268"/>
    </source>
</evidence>
<evidence type="ECO:0000313" key="5">
    <source>
        <dbReference type="EMBL" id="OIR22109.1"/>
    </source>
</evidence>
<dbReference type="InterPro" id="IPR037188">
    <property type="entry name" value="Sdo1/SBDS_central_sf"/>
</dbReference>
<feature type="domain" description="Ribosome maturation protein SDO1/SBDS C-terminal" evidence="4">
    <location>
        <begin position="164"/>
        <end position="230"/>
    </location>
</feature>
<dbReference type="InterPro" id="IPR035647">
    <property type="entry name" value="EFG_III/V"/>
</dbReference>
<dbReference type="InterPro" id="IPR036786">
    <property type="entry name" value="Ribosome_mat_SBDS_N_sf"/>
</dbReference>
<dbReference type="SUPFAM" id="SSF54980">
    <property type="entry name" value="EF-G C-terminal domain-like"/>
    <property type="match status" value="1"/>
</dbReference>
<dbReference type="GO" id="GO:0042256">
    <property type="term" value="P:cytosolic ribosome assembly"/>
    <property type="evidence" value="ECO:0007669"/>
    <property type="project" value="InterPro"/>
</dbReference>
<dbReference type="NCBIfam" id="TIGR00291">
    <property type="entry name" value="RNA_SBDS"/>
    <property type="match status" value="1"/>
</dbReference>
<dbReference type="PANTHER" id="PTHR10927">
    <property type="entry name" value="RIBOSOME MATURATION PROTEIN SBDS"/>
    <property type="match status" value="1"/>
</dbReference>
<feature type="domain" description="Ribosome maturation protein SDO1/SBDS N-terminal" evidence="2">
    <location>
        <begin position="7"/>
        <end position="93"/>
    </location>
</feature>
<dbReference type="InterPro" id="IPR002140">
    <property type="entry name" value="Sdo1/SBDS"/>
</dbReference>
<dbReference type="InterPro" id="IPR046928">
    <property type="entry name" value="SDO1/SBDS_C"/>
</dbReference>
<evidence type="ECO:0000256" key="1">
    <source>
        <dbReference type="ARBA" id="ARBA00007433"/>
    </source>
</evidence>
<dbReference type="Proteomes" id="UP000183615">
    <property type="component" value="Unassembled WGS sequence"/>
</dbReference>
<proteinExistence type="inferred from homology"/>
<dbReference type="SUPFAM" id="SSF109728">
    <property type="entry name" value="Hypothetical protein AF0491, middle domain"/>
    <property type="match status" value="1"/>
</dbReference>
<dbReference type="InterPro" id="IPR018978">
    <property type="entry name" value="SDO1/SBDS_central"/>
</dbReference>
<dbReference type="EMBL" id="MIYZ01000023">
    <property type="protein sequence ID" value="OIR22109.1"/>
    <property type="molecule type" value="Genomic_DNA"/>
</dbReference>
<sequence length="230" mass="25594">MVSIEDAVTARYETGGNRFEILIDSELAQDYKEGEDIDWEDAIAVDGIWSDNAKGERSPEDLVNETFQTTDLIEIYKIILNEGTIQLTSQQRKEMVEQKRKRIIANIVANGMNPQTGGPHPPQRIENAIDEAKYSIDPIESVDTQVEKIIKAIKFLIPISFEKIRVAVKIQAIHVGKCYGQITSLGTIESEEYQSDGSWVGMLEMSAASFAKLEDILGSVTKGTAETKII</sequence>
<dbReference type="Gene3D" id="1.10.10.900">
    <property type="entry name" value="SBDS protein C-terminal domain, subdomain 1"/>
    <property type="match status" value="1"/>
</dbReference>
<dbReference type="InterPro" id="IPR019783">
    <property type="entry name" value="SDO1/SBDS_N"/>
</dbReference>
<evidence type="ECO:0000259" key="3">
    <source>
        <dbReference type="Pfam" id="PF09377"/>
    </source>
</evidence>
<dbReference type="AlphaFoldDB" id="A0A1J5U022"/>
<feature type="domain" description="Ribosome maturation protein SDO1/SBDS central" evidence="3">
    <location>
        <begin position="101"/>
        <end position="162"/>
    </location>
</feature>
<organism evidence="5 6">
    <name type="scientific">Marine Group III euryarchaeote CG-Epi2</name>
    <dbReference type="NCBI Taxonomy" id="1888996"/>
    <lineage>
        <taxon>Archaea</taxon>
        <taxon>Methanobacteriati</taxon>
        <taxon>Thermoplasmatota</taxon>
        <taxon>Thermoplasmata</taxon>
        <taxon>Candidatus Thermoprofundales</taxon>
    </lineage>
</organism>
<dbReference type="Gene3D" id="3.30.1250.10">
    <property type="entry name" value="Ribosome maturation protein SBDS, N-terminal domain"/>
    <property type="match status" value="1"/>
</dbReference>